<keyword evidence="2" id="KW-1185">Reference proteome</keyword>
<evidence type="ECO:0000313" key="1">
    <source>
        <dbReference type="EMBL" id="KAJ5478969.1"/>
    </source>
</evidence>
<reference evidence="1" key="1">
    <citation type="submission" date="2022-12" db="EMBL/GenBank/DDBJ databases">
        <authorList>
            <person name="Petersen C."/>
        </authorList>
    </citation>
    <scope>NUCLEOTIDE SEQUENCE</scope>
    <source>
        <strain evidence="1">IBT 17660</strain>
    </source>
</reference>
<sequence>MVSKSETFDSPKGLFNLFSQHIYPLFVSSCQSKDDFARVVSDFWAPDVEKVLTAKLYDNEECEKSLRRRFEDAVVGDEDQNSGHQEFARTMYHRCMWILRGSLKSSQKIAARR</sequence>
<dbReference type="EMBL" id="JAPWDO010000003">
    <property type="protein sequence ID" value="KAJ5478969.1"/>
    <property type="molecule type" value="Genomic_DNA"/>
</dbReference>
<reference evidence="1" key="2">
    <citation type="journal article" date="2023" name="IMA Fungus">
        <title>Comparative genomic study of the Penicillium genus elucidates a diverse pangenome and 15 lateral gene transfer events.</title>
        <authorList>
            <person name="Petersen C."/>
            <person name="Sorensen T."/>
            <person name="Nielsen M.R."/>
            <person name="Sondergaard T.E."/>
            <person name="Sorensen J.L."/>
            <person name="Fitzpatrick D.A."/>
            <person name="Frisvad J.C."/>
            <person name="Nielsen K.L."/>
        </authorList>
    </citation>
    <scope>NUCLEOTIDE SEQUENCE</scope>
    <source>
        <strain evidence="1">IBT 17660</strain>
    </source>
</reference>
<gene>
    <name evidence="1" type="ORF">N7530_004478</name>
</gene>
<protein>
    <submittedName>
        <fullName evidence="1">Uncharacterized protein</fullName>
    </submittedName>
</protein>
<dbReference type="AlphaFoldDB" id="A0A9X0BQE9"/>
<dbReference type="Proteomes" id="UP001147760">
    <property type="component" value="Unassembled WGS sequence"/>
</dbReference>
<organism evidence="1 2">
    <name type="scientific">Penicillium desertorum</name>
    <dbReference type="NCBI Taxonomy" id="1303715"/>
    <lineage>
        <taxon>Eukaryota</taxon>
        <taxon>Fungi</taxon>
        <taxon>Dikarya</taxon>
        <taxon>Ascomycota</taxon>
        <taxon>Pezizomycotina</taxon>
        <taxon>Eurotiomycetes</taxon>
        <taxon>Eurotiomycetidae</taxon>
        <taxon>Eurotiales</taxon>
        <taxon>Aspergillaceae</taxon>
        <taxon>Penicillium</taxon>
    </lineage>
</organism>
<name>A0A9X0BQE9_9EURO</name>
<accession>A0A9X0BQE9</accession>
<evidence type="ECO:0000313" key="2">
    <source>
        <dbReference type="Proteomes" id="UP001147760"/>
    </source>
</evidence>
<comment type="caution">
    <text evidence="1">The sequence shown here is derived from an EMBL/GenBank/DDBJ whole genome shotgun (WGS) entry which is preliminary data.</text>
</comment>
<dbReference type="OrthoDB" id="3645574at2759"/>
<proteinExistence type="predicted"/>
<dbReference type="PROSITE" id="PS51257">
    <property type="entry name" value="PROKAR_LIPOPROTEIN"/>
    <property type="match status" value="1"/>
</dbReference>